<evidence type="ECO:0000313" key="1">
    <source>
        <dbReference type="EMBL" id="GAX74896.1"/>
    </source>
</evidence>
<dbReference type="STRING" id="1157962.A0A250WVV8"/>
<dbReference type="PANTHER" id="PTHR11439:SF483">
    <property type="entry name" value="PEPTIDE SYNTHASE GLIP-LIKE, PUTATIVE (AFU_ORTHOLOGUE AFUA_3G12920)-RELATED"/>
    <property type="match status" value="1"/>
</dbReference>
<comment type="caution">
    <text evidence="1">The sequence shown here is derived from an EMBL/GenBank/DDBJ whole genome shotgun (WGS) entry which is preliminary data.</text>
</comment>
<protein>
    <recommendedName>
        <fullName evidence="3">Reverse transcriptase Ty1/copia-type domain-containing protein</fullName>
    </recommendedName>
</protein>
<dbReference type="PANTHER" id="PTHR11439">
    <property type="entry name" value="GAG-POL-RELATED RETROTRANSPOSON"/>
    <property type="match status" value="1"/>
</dbReference>
<evidence type="ECO:0000313" key="2">
    <source>
        <dbReference type="Proteomes" id="UP000232323"/>
    </source>
</evidence>
<dbReference type="Proteomes" id="UP000232323">
    <property type="component" value="Unassembled WGS sequence"/>
</dbReference>
<proteinExistence type="predicted"/>
<dbReference type="CDD" id="cd09272">
    <property type="entry name" value="RNase_HI_RT_Ty1"/>
    <property type="match status" value="1"/>
</dbReference>
<name>A0A250WVV8_9CHLO</name>
<dbReference type="EMBL" id="BEGY01000009">
    <property type="protein sequence ID" value="GAX74896.1"/>
    <property type="molecule type" value="Genomic_DNA"/>
</dbReference>
<keyword evidence="2" id="KW-1185">Reference proteome</keyword>
<dbReference type="AlphaFoldDB" id="A0A250WVV8"/>
<dbReference type="OrthoDB" id="543212at2759"/>
<accession>A0A250WVV8</accession>
<evidence type="ECO:0008006" key="3">
    <source>
        <dbReference type="Google" id="ProtNLM"/>
    </source>
</evidence>
<reference evidence="1 2" key="1">
    <citation type="submission" date="2017-08" db="EMBL/GenBank/DDBJ databases">
        <title>Acidophilic green algal genome provides insights into adaptation to an acidic environment.</title>
        <authorList>
            <person name="Hirooka S."/>
            <person name="Hirose Y."/>
            <person name="Kanesaki Y."/>
            <person name="Higuchi S."/>
            <person name="Fujiwara T."/>
            <person name="Onuma R."/>
            <person name="Era A."/>
            <person name="Ohbayashi R."/>
            <person name="Uzuka A."/>
            <person name="Nozaki H."/>
            <person name="Yoshikawa H."/>
            <person name="Miyagishima S.Y."/>
        </authorList>
    </citation>
    <scope>NUCLEOTIDE SEQUENCE [LARGE SCALE GENOMIC DNA]</scope>
    <source>
        <strain evidence="1 2">NIES-2499</strain>
    </source>
</reference>
<sequence>MAILRDNLQDPCLVGYADSSYSSDPDTRKSTTGYVFLYNGGAVSWGSRLQQTVAMSTMEAEYMAAAAAAKEGLWFRKLMEELQLQQDLQDQSVRRSRRSIAPPNLDLSLRHDNICCWHVRCVICEHIWRASCNVYNVNICSL</sequence>
<gene>
    <name evidence="1" type="ORF">CEUSTIGMA_g2342.t1</name>
</gene>
<organism evidence="1 2">
    <name type="scientific">Chlamydomonas eustigma</name>
    <dbReference type="NCBI Taxonomy" id="1157962"/>
    <lineage>
        <taxon>Eukaryota</taxon>
        <taxon>Viridiplantae</taxon>
        <taxon>Chlorophyta</taxon>
        <taxon>core chlorophytes</taxon>
        <taxon>Chlorophyceae</taxon>
        <taxon>CS clade</taxon>
        <taxon>Chlamydomonadales</taxon>
        <taxon>Chlamydomonadaceae</taxon>
        <taxon>Chlamydomonas</taxon>
    </lineage>
</organism>